<proteinExistence type="inferred from homology"/>
<dbReference type="InterPro" id="IPR007185">
    <property type="entry name" value="DNA_pol_a/d/e_bsu"/>
</dbReference>
<keyword evidence="9" id="KW-1185">Reference proteome</keyword>
<evidence type="ECO:0000256" key="1">
    <source>
        <dbReference type="ARBA" id="ARBA00004123"/>
    </source>
</evidence>
<dbReference type="PANTHER" id="PTHR23061:SF12">
    <property type="entry name" value="DNA POLYMERASE ALPHA SUBUNIT B"/>
    <property type="match status" value="1"/>
</dbReference>
<feature type="domain" description="DNA polymerase alpha subunit B OB" evidence="7">
    <location>
        <begin position="9"/>
        <end position="53"/>
    </location>
</feature>
<gene>
    <name evidence="8" type="ORF">GIB67_018795</name>
</gene>
<reference evidence="8 9" key="1">
    <citation type="journal article" date="2020" name="IScience">
        <title>Genome Sequencing of the Endangered Kingdonia uniflora (Circaeasteraceae, Ranunculales) Reveals Potential Mechanisms of Evolutionary Specialization.</title>
        <authorList>
            <person name="Sun Y."/>
            <person name="Deng T."/>
            <person name="Zhang A."/>
            <person name="Moore M.J."/>
            <person name="Landis J.B."/>
            <person name="Lin N."/>
            <person name="Zhang H."/>
            <person name="Zhang X."/>
            <person name="Huang J."/>
            <person name="Zhang X."/>
            <person name="Sun H."/>
            <person name="Wang H."/>
        </authorList>
    </citation>
    <scope>NUCLEOTIDE SEQUENCE [LARGE SCALE GENOMIC DNA]</scope>
    <source>
        <strain evidence="8">TB1705</strain>
        <tissue evidence="8">Leaf</tissue>
    </source>
</reference>
<dbReference type="InterPro" id="IPR054300">
    <property type="entry name" value="OB_DPOA2"/>
</dbReference>
<evidence type="ECO:0000256" key="4">
    <source>
        <dbReference type="ARBA" id="ARBA00022705"/>
    </source>
</evidence>
<dbReference type="Proteomes" id="UP000541444">
    <property type="component" value="Unassembled WGS sequence"/>
</dbReference>
<dbReference type="GO" id="GO:0005658">
    <property type="term" value="C:alpha DNA polymerase:primase complex"/>
    <property type="evidence" value="ECO:0007669"/>
    <property type="project" value="TreeGrafter"/>
</dbReference>
<feature type="domain" description="DNA polymerase alpha/delta/epsilon subunit B" evidence="6">
    <location>
        <begin position="75"/>
        <end position="150"/>
    </location>
</feature>
<accession>A0A7J7NDP4</accession>
<dbReference type="InterPro" id="IPR016722">
    <property type="entry name" value="DNA_pol_alpha_bsu"/>
</dbReference>
<comment type="similarity">
    <text evidence="2">Belongs to the DNA polymerase alpha subunit B family.</text>
</comment>
<sequence length="322" mass="37308">KLYSQLECAEQSGGQNLRLDLQKLTQFSFFPWKVVGIEGHNPSGHCLIVSKVVDSIPLSVSSDLELPPSKNFVNCQQILTAGPFVDSEHPEIKREAIDRSFDDIFHVEILRRLQEYTEYMGPASRVILVPSIRDVSHDFVFPQVKIRCHTIDVLKHFSSKEISRIPTDGTRDRMVLDPGSTLSNRSGKMRWYYAISDSNMEMKAVRAAMDYVAIRWIFIKFNNQLDKVIQEIEAKRIFKNVYRTLIENLDKFFTVSENEEVRYSEIFSLYESHFKHLGLCWDLNRTLSTSEYDSRCKFNRIPGSSFVDVDDIKDENTDDQVD</sequence>
<comment type="subcellular location">
    <subcellularLocation>
        <location evidence="1">Nucleus</location>
    </subcellularLocation>
</comment>
<dbReference type="Pfam" id="PF04042">
    <property type="entry name" value="DNA_pol_E_B"/>
    <property type="match status" value="1"/>
</dbReference>
<evidence type="ECO:0000256" key="3">
    <source>
        <dbReference type="ARBA" id="ARBA00018596"/>
    </source>
</evidence>
<dbReference type="OrthoDB" id="336885at2759"/>
<feature type="non-terminal residue" evidence="8">
    <location>
        <position position="1"/>
    </location>
</feature>
<dbReference type="EMBL" id="JACGCM010000854">
    <property type="protein sequence ID" value="KAF6165351.1"/>
    <property type="molecule type" value="Genomic_DNA"/>
</dbReference>
<keyword evidence="4" id="KW-0235">DNA replication</keyword>
<dbReference type="Gene3D" id="3.60.21.60">
    <property type="match status" value="1"/>
</dbReference>
<evidence type="ECO:0000313" key="9">
    <source>
        <dbReference type="Proteomes" id="UP000541444"/>
    </source>
</evidence>
<name>A0A7J7NDP4_9MAGN</name>
<protein>
    <recommendedName>
        <fullName evidence="3">DNA polymerase alpha subunit B</fullName>
    </recommendedName>
</protein>
<evidence type="ECO:0000256" key="5">
    <source>
        <dbReference type="ARBA" id="ARBA00023242"/>
    </source>
</evidence>
<dbReference type="GO" id="GO:0003677">
    <property type="term" value="F:DNA binding"/>
    <property type="evidence" value="ECO:0007669"/>
    <property type="project" value="InterPro"/>
</dbReference>
<evidence type="ECO:0000259" key="7">
    <source>
        <dbReference type="Pfam" id="PF22062"/>
    </source>
</evidence>
<dbReference type="AlphaFoldDB" id="A0A7J7NDP4"/>
<dbReference type="PANTHER" id="PTHR23061">
    <property type="entry name" value="DNA POLYMERASE 2 ALPHA 70 KDA SUBUNIT"/>
    <property type="match status" value="1"/>
</dbReference>
<evidence type="ECO:0000259" key="6">
    <source>
        <dbReference type="Pfam" id="PF04042"/>
    </source>
</evidence>
<dbReference type="GO" id="GO:0006270">
    <property type="term" value="P:DNA replication initiation"/>
    <property type="evidence" value="ECO:0007669"/>
    <property type="project" value="TreeGrafter"/>
</dbReference>
<evidence type="ECO:0000256" key="2">
    <source>
        <dbReference type="ARBA" id="ARBA00007299"/>
    </source>
</evidence>
<comment type="caution">
    <text evidence="8">The sequence shown here is derived from an EMBL/GenBank/DDBJ whole genome shotgun (WGS) entry which is preliminary data.</text>
</comment>
<keyword evidence="5" id="KW-0539">Nucleus</keyword>
<evidence type="ECO:0000313" key="8">
    <source>
        <dbReference type="EMBL" id="KAF6165351.1"/>
    </source>
</evidence>
<organism evidence="8 9">
    <name type="scientific">Kingdonia uniflora</name>
    <dbReference type="NCBI Taxonomy" id="39325"/>
    <lineage>
        <taxon>Eukaryota</taxon>
        <taxon>Viridiplantae</taxon>
        <taxon>Streptophyta</taxon>
        <taxon>Embryophyta</taxon>
        <taxon>Tracheophyta</taxon>
        <taxon>Spermatophyta</taxon>
        <taxon>Magnoliopsida</taxon>
        <taxon>Ranunculales</taxon>
        <taxon>Circaeasteraceae</taxon>
        <taxon>Kingdonia</taxon>
    </lineage>
</organism>
<dbReference type="Pfam" id="PF22062">
    <property type="entry name" value="OB_DPOA2"/>
    <property type="match status" value="1"/>
</dbReference>